<feature type="region of interest" description="Disordered" evidence="1">
    <location>
        <begin position="1"/>
        <end position="143"/>
    </location>
</feature>
<proteinExistence type="predicted"/>
<feature type="compositionally biased region" description="Basic and acidic residues" evidence="1">
    <location>
        <begin position="19"/>
        <end position="45"/>
    </location>
</feature>
<name>A0A6J4HNJ7_9PROT</name>
<feature type="compositionally biased region" description="Basic and acidic residues" evidence="1">
    <location>
        <begin position="109"/>
        <end position="119"/>
    </location>
</feature>
<gene>
    <name evidence="2" type="ORF">AVDCRST_MAG27-743</name>
</gene>
<protein>
    <submittedName>
        <fullName evidence="2">Dipeptide transport system permease protein DppB</fullName>
    </submittedName>
</protein>
<dbReference type="EMBL" id="CADCTD010000025">
    <property type="protein sequence ID" value="CAA9226537.1"/>
    <property type="molecule type" value="Genomic_DNA"/>
</dbReference>
<evidence type="ECO:0000256" key="1">
    <source>
        <dbReference type="SAM" id="MobiDB-lite"/>
    </source>
</evidence>
<feature type="compositionally biased region" description="Low complexity" evidence="1">
    <location>
        <begin position="204"/>
        <end position="221"/>
    </location>
</feature>
<feature type="non-terminal residue" evidence="2">
    <location>
        <position position="1"/>
    </location>
</feature>
<dbReference type="AlphaFoldDB" id="A0A6J4HNJ7"/>
<feature type="compositionally biased region" description="Basic and acidic residues" evidence="1">
    <location>
        <begin position="194"/>
        <end position="203"/>
    </location>
</feature>
<feature type="compositionally biased region" description="Basic and acidic residues" evidence="1">
    <location>
        <begin position="235"/>
        <end position="255"/>
    </location>
</feature>
<feature type="compositionally biased region" description="Low complexity" evidence="1">
    <location>
        <begin position="1"/>
        <end position="18"/>
    </location>
</feature>
<sequence length="313" mass="31502">AAPCDAAGGAGGARAARGAADRLPADAGGADRCRDGAGGADREPRGGGGDPPRPRARQAALRPIRPLSVAAGAGGSRRLHHQQRPRLAGVGSDDRADAGADGGEPDLGDPARHPARDRGSLLAGEAGRSGGARLQRRGRVGSGLLPRAAADLVRRLPVAAAALHRARGAALERRGPAGDRAAGADPGRRLHRARGADDADGGARRALGRPCADGARQGADGAARRHRACAAQRADPGRHADRVADRLPARRRGGDGDGLLLARRRAAGGGGDPLLRPADGAGDDHRALGGVHPDQPPRRPALCGARPADAHGM</sequence>
<organism evidence="2">
    <name type="scientific">uncultured Craurococcus sp</name>
    <dbReference type="NCBI Taxonomy" id="1135998"/>
    <lineage>
        <taxon>Bacteria</taxon>
        <taxon>Pseudomonadati</taxon>
        <taxon>Pseudomonadota</taxon>
        <taxon>Alphaproteobacteria</taxon>
        <taxon>Acetobacterales</taxon>
        <taxon>Acetobacteraceae</taxon>
        <taxon>Craurococcus</taxon>
        <taxon>environmental samples</taxon>
    </lineage>
</organism>
<feature type="non-terminal residue" evidence="2">
    <location>
        <position position="313"/>
    </location>
</feature>
<evidence type="ECO:0000313" key="2">
    <source>
        <dbReference type="EMBL" id="CAA9226537.1"/>
    </source>
</evidence>
<accession>A0A6J4HNJ7</accession>
<reference evidence="2" key="1">
    <citation type="submission" date="2020-02" db="EMBL/GenBank/DDBJ databases">
        <authorList>
            <person name="Meier V. D."/>
        </authorList>
    </citation>
    <scope>NUCLEOTIDE SEQUENCE</scope>
    <source>
        <strain evidence="2">AVDCRST_MAG27</strain>
    </source>
</reference>
<feature type="region of interest" description="Disordered" evidence="1">
    <location>
        <begin position="167"/>
        <end position="313"/>
    </location>
</feature>